<dbReference type="GO" id="GO:0005549">
    <property type="term" value="F:odorant binding"/>
    <property type="evidence" value="ECO:0007669"/>
    <property type="project" value="InterPro"/>
</dbReference>
<keyword evidence="1" id="KW-0732">Signal</keyword>
<feature type="chain" id="PRO_5043318174" evidence="1">
    <location>
        <begin position="20"/>
        <end position="143"/>
    </location>
</feature>
<feature type="signal peptide" evidence="1">
    <location>
        <begin position="1"/>
        <end position="19"/>
    </location>
</feature>
<name>A0AAW1UW04_9CUCU</name>
<dbReference type="InterPro" id="IPR036728">
    <property type="entry name" value="PBP_GOBP_sf"/>
</dbReference>
<dbReference type="SUPFAM" id="SSF47565">
    <property type="entry name" value="Insect pheromone/odorant-binding proteins"/>
    <property type="match status" value="1"/>
</dbReference>
<dbReference type="AlphaFoldDB" id="A0AAW1UW04"/>
<dbReference type="EMBL" id="JARQZJ010000107">
    <property type="protein sequence ID" value="KAK9887284.1"/>
    <property type="molecule type" value="Genomic_DNA"/>
</dbReference>
<accession>A0AAW1UW04</accession>
<comment type="caution">
    <text evidence="2">The sequence shown here is derived from an EMBL/GenBank/DDBJ whole genome shotgun (WGS) entry which is preliminary data.</text>
</comment>
<keyword evidence="3" id="KW-1185">Reference proteome</keyword>
<evidence type="ECO:0000313" key="2">
    <source>
        <dbReference type="EMBL" id="KAK9887284.1"/>
    </source>
</evidence>
<protein>
    <submittedName>
        <fullName evidence="2">Uncharacterized protein</fullName>
    </submittedName>
</protein>
<evidence type="ECO:0000313" key="3">
    <source>
        <dbReference type="Proteomes" id="UP001431783"/>
    </source>
</evidence>
<proteinExistence type="predicted"/>
<gene>
    <name evidence="2" type="ORF">WA026_021594</name>
</gene>
<organism evidence="2 3">
    <name type="scientific">Henosepilachna vigintioctopunctata</name>
    <dbReference type="NCBI Taxonomy" id="420089"/>
    <lineage>
        <taxon>Eukaryota</taxon>
        <taxon>Metazoa</taxon>
        <taxon>Ecdysozoa</taxon>
        <taxon>Arthropoda</taxon>
        <taxon>Hexapoda</taxon>
        <taxon>Insecta</taxon>
        <taxon>Pterygota</taxon>
        <taxon>Neoptera</taxon>
        <taxon>Endopterygota</taxon>
        <taxon>Coleoptera</taxon>
        <taxon>Polyphaga</taxon>
        <taxon>Cucujiformia</taxon>
        <taxon>Coccinelloidea</taxon>
        <taxon>Coccinellidae</taxon>
        <taxon>Epilachninae</taxon>
        <taxon>Epilachnini</taxon>
        <taxon>Henosepilachna</taxon>
    </lineage>
</organism>
<dbReference type="Proteomes" id="UP001431783">
    <property type="component" value="Unassembled WGS sequence"/>
</dbReference>
<reference evidence="2 3" key="1">
    <citation type="submission" date="2023-03" db="EMBL/GenBank/DDBJ databases">
        <title>Genome insight into feeding habits of ladybird beetles.</title>
        <authorList>
            <person name="Li H.-S."/>
            <person name="Huang Y.-H."/>
            <person name="Pang H."/>
        </authorList>
    </citation>
    <scope>NUCLEOTIDE SEQUENCE [LARGE SCALE GENOMIC DNA]</scope>
    <source>
        <strain evidence="2">SYSU_2023b</strain>
        <tissue evidence="2">Whole body</tissue>
    </source>
</reference>
<dbReference type="Gene3D" id="1.10.238.20">
    <property type="entry name" value="Pheromone/general odorant binding protein domain"/>
    <property type="match status" value="1"/>
</dbReference>
<evidence type="ECO:0000256" key="1">
    <source>
        <dbReference type="SAM" id="SignalP"/>
    </source>
</evidence>
<sequence>MYSLKFIIVLIAVVVILEAKEEKNQNREILKKCAEANGMDMTKMKEMWKKNVSEKKNGKSGESTEGISKQFLCAHKCMWEEKGFLSKTTIDIEKVKRSELLKKFIKKENVDAYLKCLKPIEIKNCEDFAEVLECHIKAISSKS</sequence>